<accession>A0A3A8NVJ5</accession>
<dbReference type="InterPro" id="IPR028082">
    <property type="entry name" value="Peripla_BP_I"/>
</dbReference>
<dbReference type="InterPro" id="IPR000709">
    <property type="entry name" value="Leu_Ile_Val-bd"/>
</dbReference>
<feature type="domain" description="Leucine-binding protein" evidence="6">
    <location>
        <begin position="40"/>
        <end position="408"/>
    </location>
</feature>
<sequence>MTPRRELKPLRAWARWLLLGALTCAGAALAGPGVSATEVVLGQPAAFSGPSAGLGVEMWRGASAAFAEANDAGGVHGRKVRIVAADDAFNPEQAAPVALRLLKDQQVFALFGGVGDATLMKVLPVLLRASQREQALYFAPASGAQPQREPPWEPAVFNVRASYRQEIRAIVDAFIALGRRRIGLFVQNDAFGAIGRDAILRALQDYGIKPVADATYRKGQEYAASTRPQLDVLRAGGADVIIAIGTSQACAALIRDARLSGWDIPIHSPSVVGADALVSLLRAEEQRVQKPLLDNLIFTQVVPSYEDTDLEAVQQYRAAMERYRPTAPAGVGGGYTPPALYSFGSLEGYLSARAFLAVLDKVGPELTRQRFHEAAEAMGKFDLGLRAVGELSPTRHQVLSKVWFTHFTAEGWRTTSAPGTVLR</sequence>
<keyword evidence="2" id="KW-0813">Transport</keyword>
<dbReference type="PRINTS" id="PR00337">
    <property type="entry name" value="LEUILEVALBP"/>
</dbReference>
<dbReference type="PANTHER" id="PTHR47235">
    <property type="entry name" value="BLR6548 PROTEIN"/>
    <property type="match status" value="1"/>
</dbReference>
<feature type="chain" id="PRO_5017393232" evidence="5">
    <location>
        <begin position="31"/>
        <end position="423"/>
    </location>
</feature>
<evidence type="ECO:0000313" key="8">
    <source>
        <dbReference type="Proteomes" id="UP000273405"/>
    </source>
</evidence>
<dbReference type="AlphaFoldDB" id="A0A3A8NVJ5"/>
<keyword evidence="8" id="KW-1185">Reference proteome</keyword>
<dbReference type="GO" id="GO:0006865">
    <property type="term" value="P:amino acid transport"/>
    <property type="evidence" value="ECO:0007669"/>
    <property type="project" value="UniProtKB-KW"/>
</dbReference>
<feature type="signal peptide" evidence="5">
    <location>
        <begin position="1"/>
        <end position="30"/>
    </location>
</feature>
<evidence type="ECO:0000256" key="3">
    <source>
        <dbReference type="ARBA" id="ARBA00022729"/>
    </source>
</evidence>
<evidence type="ECO:0000256" key="1">
    <source>
        <dbReference type="ARBA" id="ARBA00010062"/>
    </source>
</evidence>
<dbReference type="EMBL" id="RAWG01000025">
    <property type="protein sequence ID" value="RKH46221.1"/>
    <property type="molecule type" value="Genomic_DNA"/>
</dbReference>
<comment type="similarity">
    <text evidence="1">Belongs to the leucine-binding protein family.</text>
</comment>
<organism evidence="7 8">
    <name type="scientific">Corallococcus sicarius</name>
    <dbReference type="NCBI Taxonomy" id="2316726"/>
    <lineage>
        <taxon>Bacteria</taxon>
        <taxon>Pseudomonadati</taxon>
        <taxon>Myxococcota</taxon>
        <taxon>Myxococcia</taxon>
        <taxon>Myxococcales</taxon>
        <taxon>Cystobacterineae</taxon>
        <taxon>Myxococcaceae</taxon>
        <taxon>Corallococcus</taxon>
    </lineage>
</organism>
<gene>
    <name evidence="7" type="ORF">D7X12_05985</name>
</gene>
<keyword evidence="3 5" id="KW-0732">Signal</keyword>
<proteinExistence type="inferred from homology"/>
<dbReference type="RefSeq" id="WP_120624296.1">
    <property type="nucleotide sequence ID" value="NZ_RAWG01000025.1"/>
</dbReference>
<protein>
    <submittedName>
        <fullName evidence="7">ABC transporter substrate-binding protein</fullName>
    </submittedName>
</protein>
<dbReference type="OrthoDB" id="9777352at2"/>
<evidence type="ECO:0000256" key="2">
    <source>
        <dbReference type="ARBA" id="ARBA00022448"/>
    </source>
</evidence>
<evidence type="ECO:0000259" key="6">
    <source>
        <dbReference type="Pfam" id="PF13458"/>
    </source>
</evidence>
<name>A0A3A8NVJ5_9BACT</name>
<dbReference type="SUPFAM" id="SSF53822">
    <property type="entry name" value="Periplasmic binding protein-like I"/>
    <property type="match status" value="1"/>
</dbReference>
<evidence type="ECO:0000256" key="4">
    <source>
        <dbReference type="ARBA" id="ARBA00022970"/>
    </source>
</evidence>
<dbReference type="Gene3D" id="3.40.50.2300">
    <property type="match status" value="2"/>
</dbReference>
<comment type="caution">
    <text evidence="7">The sequence shown here is derived from an EMBL/GenBank/DDBJ whole genome shotgun (WGS) entry which is preliminary data.</text>
</comment>
<keyword evidence="4" id="KW-0029">Amino-acid transport</keyword>
<dbReference type="CDD" id="cd19978">
    <property type="entry name" value="PBP1_ABC_ligand_binding-like"/>
    <property type="match status" value="1"/>
</dbReference>
<dbReference type="Pfam" id="PF13458">
    <property type="entry name" value="Peripla_BP_6"/>
    <property type="match status" value="1"/>
</dbReference>
<dbReference type="Proteomes" id="UP000273405">
    <property type="component" value="Unassembled WGS sequence"/>
</dbReference>
<evidence type="ECO:0000256" key="5">
    <source>
        <dbReference type="SAM" id="SignalP"/>
    </source>
</evidence>
<dbReference type="PANTHER" id="PTHR47235:SF1">
    <property type="entry name" value="BLR6548 PROTEIN"/>
    <property type="match status" value="1"/>
</dbReference>
<reference evidence="8" key="1">
    <citation type="submission" date="2018-09" db="EMBL/GenBank/DDBJ databases">
        <authorList>
            <person name="Livingstone P.G."/>
            <person name="Whitworth D.E."/>
        </authorList>
    </citation>
    <scope>NUCLEOTIDE SEQUENCE [LARGE SCALE GENOMIC DNA]</scope>
    <source>
        <strain evidence="8">CA040B</strain>
    </source>
</reference>
<evidence type="ECO:0000313" key="7">
    <source>
        <dbReference type="EMBL" id="RKH46221.1"/>
    </source>
</evidence>
<dbReference type="InterPro" id="IPR028081">
    <property type="entry name" value="Leu-bd"/>
</dbReference>